<sequence length="347" mass="38724">MITYPVDIAILAGYFALIFGLLGCILPFVAKSWVWSKTSQFTFGFSLVALLTTWTYMFKYFHYSYLQWQSSTDARPESLLDSLSLWLHSVSLFDDAWRTVSVGTIQWLWSHQLCAFTSTVWMPFLAIEAQRRKIPYAWAYMLLGQVVAISFAACLFFAVMACLPIRPAGTVAFNASITAICAVVGIVTVVVSPFVATGSGFMPNLMLMHAVLVVPLLLPNNWLHPFTVRQSRALAAIYLFSAGANFVNLLQQLIPAIVTAKAQFIPEMISVFMGHPAQSSIGCDILCVNYFCAAWMILDSQSLDRPKQGLHTKMNRKIAYFLCAATPVLSISITLPLYLAWRELSYT</sequence>
<dbReference type="Pfam" id="PF11196">
    <property type="entry name" value="DUF2834"/>
    <property type="match status" value="2"/>
</dbReference>
<feature type="transmembrane region" description="Helical" evidence="1">
    <location>
        <begin position="6"/>
        <end position="29"/>
    </location>
</feature>
<name>A0A8H7PU58_MORIS</name>
<feature type="transmembrane region" description="Helical" evidence="1">
    <location>
        <begin position="318"/>
        <end position="341"/>
    </location>
</feature>
<feature type="transmembrane region" description="Helical" evidence="1">
    <location>
        <begin position="41"/>
        <end position="61"/>
    </location>
</feature>
<evidence type="ECO:0000313" key="2">
    <source>
        <dbReference type="EMBL" id="KAG2179950.1"/>
    </source>
</evidence>
<protein>
    <submittedName>
        <fullName evidence="2">Uncharacterized protein</fullName>
    </submittedName>
</protein>
<dbReference type="Proteomes" id="UP000654370">
    <property type="component" value="Unassembled WGS sequence"/>
</dbReference>
<proteinExistence type="predicted"/>
<feature type="transmembrane region" description="Helical" evidence="1">
    <location>
        <begin position="137"/>
        <end position="159"/>
    </location>
</feature>
<dbReference type="AlphaFoldDB" id="A0A8H7PU58"/>
<evidence type="ECO:0000313" key="3">
    <source>
        <dbReference type="Proteomes" id="UP000654370"/>
    </source>
</evidence>
<keyword evidence="1" id="KW-0472">Membrane</keyword>
<evidence type="ECO:0000256" key="1">
    <source>
        <dbReference type="SAM" id="Phobius"/>
    </source>
</evidence>
<gene>
    <name evidence="2" type="ORF">INT43_003737</name>
</gene>
<feature type="transmembrane region" description="Helical" evidence="1">
    <location>
        <begin position="171"/>
        <end position="195"/>
    </location>
</feature>
<keyword evidence="1" id="KW-0812">Transmembrane</keyword>
<dbReference type="EMBL" id="JAEPQZ010000006">
    <property type="protein sequence ID" value="KAG2179950.1"/>
    <property type="molecule type" value="Genomic_DNA"/>
</dbReference>
<dbReference type="OrthoDB" id="2126185at2759"/>
<accession>A0A8H7PU58</accession>
<feature type="transmembrane region" description="Helical" evidence="1">
    <location>
        <begin position="201"/>
        <end position="223"/>
    </location>
</feature>
<keyword evidence="1" id="KW-1133">Transmembrane helix</keyword>
<reference evidence="2" key="1">
    <citation type="submission" date="2020-12" db="EMBL/GenBank/DDBJ databases">
        <title>Metabolic potential, ecology and presence of endohyphal bacteria is reflected in genomic diversity of Mucoromycotina.</title>
        <authorList>
            <person name="Muszewska A."/>
            <person name="Okrasinska A."/>
            <person name="Steczkiewicz K."/>
            <person name="Drgas O."/>
            <person name="Orlowska M."/>
            <person name="Perlinska-Lenart U."/>
            <person name="Aleksandrzak-Piekarczyk T."/>
            <person name="Szatraj K."/>
            <person name="Zielenkiewicz U."/>
            <person name="Pilsyk S."/>
            <person name="Malc E."/>
            <person name="Mieczkowski P."/>
            <person name="Kruszewska J.S."/>
            <person name="Biernat P."/>
            <person name="Pawlowska J."/>
        </authorList>
    </citation>
    <scope>NUCLEOTIDE SEQUENCE</scope>
    <source>
        <strain evidence="2">WA0000067209</strain>
    </source>
</reference>
<organism evidence="2 3">
    <name type="scientific">Mortierella isabellina</name>
    <name type="common">Filamentous fungus</name>
    <name type="synonym">Umbelopsis isabellina</name>
    <dbReference type="NCBI Taxonomy" id="91625"/>
    <lineage>
        <taxon>Eukaryota</taxon>
        <taxon>Fungi</taxon>
        <taxon>Fungi incertae sedis</taxon>
        <taxon>Mucoromycota</taxon>
        <taxon>Mucoromycotina</taxon>
        <taxon>Umbelopsidomycetes</taxon>
        <taxon>Umbelopsidales</taxon>
        <taxon>Umbelopsidaceae</taxon>
        <taxon>Umbelopsis</taxon>
    </lineage>
</organism>
<feature type="transmembrane region" description="Helical" evidence="1">
    <location>
        <begin position="277"/>
        <end position="298"/>
    </location>
</feature>
<feature type="transmembrane region" description="Helical" evidence="1">
    <location>
        <begin position="235"/>
        <end position="257"/>
    </location>
</feature>
<comment type="caution">
    <text evidence="2">The sequence shown here is derived from an EMBL/GenBank/DDBJ whole genome shotgun (WGS) entry which is preliminary data.</text>
</comment>
<dbReference type="InterPro" id="IPR021362">
    <property type="entry name" value="DUF2834"/>
</dbReference>
<keyword evidence="3" id="KW-1185">Reference proteome</keyword>